<dbReference type="InterPro" id="IPR013342">
    <property type="entry name" value="Mandelate_racemase_C"/>
</dbReference>
<dbReference type="InterPro" id="IPR036849">
    <property type="entry name" value="Enolase-like_C_sf"/>
</dbReference>
<organism evidence="5 6">
    <name type="scientific">Paraburkholderia silviterrae</name>
    <dbReference type="NCBI Taxonomy" id="2528715"/>
    <lineage>
        <taxon>Bacteria</taxon>
        <taxon>Pseudomonadati</taxon>
        <taxon>Pseudomonadota</taxon>
        <taxon>Betaproteobacteria</taxon>
        <taxon>Burkholderiales</taxon>
        <taxon>Burkholderiaceae</taxon>
        <taxon>Paraburkholderia</taxon>
    </lineage>
</organism>
<dbReference type="Gene3D" id="3.30.390.10">
    <property type="entry name" value="Enolase-like, N-terminal domain"/>
    <property type="match status" value="1"/>
</dbReference>
<dbReference type="InterPro" id="IPR029065">
    <property type="entry name" value="Enolase_C-like"/>
</dbReference>
<dbReference type="GO" id="GO:0016836">
    <property type="term" value="F:hydro-lyase activity"/>
    <property type="evidence" value="ECO:0007669"/>
    <property type="project" value="TreeGrafter"/>
</dbReference>
<sequence length="376" mass="41684">MTNRIARITVSQHRLPLDPPFPASWDSRPRRAFPATIVRVEDTEGRVGIGSGDAMYGFDDYRDLFIGADPLDLARHAAVLDNLSFHAGRLWPLDVALWDLAGKILGQPCWQMAGARTSRVRAYASSGVHRSFDGMARWAEHAVARGFPALKVRFGRASLADDLAALAAVREAAGEHIELMVDCNQGWRMPWDTQAPWRAEEALAVIRQIERHRVYWVEEPLHRGDYTGHAWLRKQTDVRIAGGEMTREAHEFATLLAHECLDVYQPDVVCTLGMEGARRLAAQIEAHGKVFTPHTWGNGIGLAANLHVVAGAAHAPFVEFPYDPPEWTPARRDFPLTRAIEPDAQGWIELGTAPGLGIELNEAVLAATRASDSRYD</sequence>
<comment type="cofactor">
    <cofactor evidence="1">
        <name>Mg(2+)</name>
        <dbReference type="ChEBI" id="CHEBI:18420"/>
    </cofactor>
</comment>
<dbReference type="RefSeq" id="WP_133197744.1">
    <property type="nucleotide sequence ID" value="NZ_JBHUCW010000011.1"/>
</dbReference>
<proteinExistence type="predicted"/>
<evidence type="ECO:0000259" key="4">
    <source>
        <dbReference type="SMART" id="SM00922"/>
    </source>
</evidence>
<name>A0A4R5M524_9BURK</name>
<evidence type="ECO:0000256" key="3">
    <source>
        <dbReference type="ARBA" id="ARBA00022842"/>
    </source>
</evidence>
<dbReference type="PANTHER" id="PTHR13794">
    <property type="entry name" value="ENOLASE SUPERFAMILY, MANDELATE RACEMASE"/>
    <property type="match status" value="1"/>
</dbReference>
<keyword evidence="3" id="KW-0460">Magnesium</keyword>
<dbReference type="SMART" id="SM00922">
    <property type="entry name" value="MR_MLE"/>
    <property type="match status" value="1"/>
</dbReference>
<dbReference type="Pfam" id="PF13378">
    <property type="entry name" value="MR_MLE_C"/>
    <property type="match status" value="1"/>
</dbReference>
<feature type="domain" description="Mandelate racemase/muconate lactonizing enzyme C-terminal" evidence="4">
    <location>
        <begin position="132"/>
        <end position="239"/>
    </location>
</feature>
<keyword evidence="6" id="KW-1185">Reference proteome</keyword>
<dbReference type="GO" id="GO:0000287">
    <property type="term" value="F:magnesium ion binding"/>
    <property type="evidence" value="ECO:0007669"/>
    <property type="project" value="TreeGrafter"/>
</dbReference>
<dbReference type="AlphaFoldDB" id="A0A4R5M524"/>
<evidence type="ECO:0000256" key="2">
    <source>
        <dbReference type="ARBA" id="ARBA00022723"/>
    </source>
</evidence>
<dbReference type="SFLD" id="SFLDS00001">
    <property type="entry name" value="Enolase"/>
    <property type="match status" value="1"/>
</dbReference>
<dbReference type="PANTHER" id="PTHR13794:SF58">
    <property type="entry name" value="MITOCHONDRIAL ENOLASE SUPERFAMILY MEMBER 1"/>
    <property type="match status" value="1"/>
</dbReference>
<dbReference type="SFLD" id="SFLDG00179">
    <property type="entry name" value="mandelate_racemase"/>
    <property type="match status" value="1"/>
</dbReference>
<dbReference type="InterPro" id="IPR046945">
    <property type="entry name" value="RHMD-like"/>
</dbReference>
<comment type="caution">
    <text evidence="5">The sequence shown here is derived from an EMBL/GenBank/DDBJ whole genome shotgun (WGS) entry which is preliminary data.</text>
</comment>
<dbReference type="Proteomes" id="UP000295722">
    <property type="component" value="Unassembled WGS sequence"/>
</dbReference>
<dbReference type="InterPro" id="IPR029017">
    <property type="entry name" value="Enolase-like_N"/>
</dbReference>
<dbReference type="CDD" id="cd03316">
    <property type="entry name" value="MR_like"/>
    <property type="match status" value="1"/>
</dbReference>
<dbReference type="SUPFAM" id="SSF54826">
    <property type="entry name" value="Enolase N-terminal domain-like"/>
    <property type="match status" value="1"/>
</dbReference>
<evidence type="ECO:0000313" key="5">
    <source>
        <dbReference type="EMBL" id="TDG20336.1"/>
    </source>
</evidence>
<dbReference type="EMBL" id="SMRP01000016">
    <property type="protein sequence ID" value="TDG20336.1"/>
    <property type="molecule type" value="Genomic_DNA"/>
</dbReference>
<dbReference type="SUPFAM" id="SSF51604">
    <property type="entry name" value="Enolase C-terminal domain-like"/>
    <property type="match status" value="1"/>
</dbReference>
<reference evidence="5 6" key="1">
    <citation type="submission" date="2019-03" db="EMBL/GenBank/DDBJ databases">
        <title>Paraburkholderia sp. 4M-K11, isolated from subtropical forest soil.</title>
        <authorList>
            <person name="Gao Z.-H."/>
            <person name="Qiu L.-H."/>
        </authorList>
    </citation>
    <scope>NUCLEOTIDE SEQUENCE [LARGE SCALE GENOMIC DNA]</scope>
    <source>
        <strain evidence="5 6">4M-K11</strain>
    </source>
</reference>
<evidence type="ECO:0000256" key="1">
    <source>
        <dbReference type="ARBA" id="ARBA00001946"/>
    </source>
</evidence>
<gene>
    <name evidence="5" type="ORF">EYW47_26155</name>
</gene>
<accession>A0A4R5M524</accession>
<evidence type="ECO:0000313" key="6">
    <source>
        <dbReference type="Proteomes" id="UP000295722"/>
    </source>
</evidence>
<protein>
    <submittedName>
        <fullName evidence="5">Mandelate racemase/muconate lactonizing enzyme family protein</fullName>
    </submittedName>
</protein>
<keyword evidence="2" id="KW-0479">Metal-binding</keyword>
<dbReference type="OrthoDB" id="8609034at2"/>
<dbReference type="GO" id="GO:0016052">
    <property type="term" value="P:carbohydrate catabolic process"/>
    <property type="evidence" value="ECO:0007669"/>
    <property type="project" value="TreeGrafter"/>
</dbReference>
<dbReference type="Gene3D" id="3.20.20.120">
    <property type="entry name" value="Enolase-like C-terminal domain"/>
    <property type="match status" value="1"/>
</dbReference>